<evidence type="ECO:0000256" key="2">
    <source>
        <dbReference type="ARBA" id="ARBA00005879"/>
    </source>
</evidence>
<dbReference type="InterPro" id="IPR003043">
    <property type="entry name" value="Uropor_MeTrfase_CS"/>
</dbReference>
<dbReference type="GO" id="GO:0032259">
    <property type="term" value="P:methylation"/>
    <property type="evidence" value="ECO:0007669"/>
    <property type="project" value="UniProtKB-KW"/>
</dbReference>
<dbReference type="Pfam" id="PF10414">
    <property type="entry name" value="CysG_dimeriser"/>
    <property type="match status" value="1"/>
</dbReference>
<feature type="active site" description="Proton donor" evidence="15 16">
    <location>
        <position position="267"/>
    </location>
</feature>
<dbReference type="Gene3D" id="3.40.50.720">
    <property type="entry name" value="NAD(P)-binding Rossmann-like Domain"/>
    <property type="match status" value="1"/>
</dbReference>
<comment type="pathway">
    <text evidence="1 15">Porphyrin-containing compound metabolism; siroheme biosynthesis; sirohydrochlorin from precorrin-2: step 1/1.</text>
</comment>
<evidence type="ECO:0000256" key="11">
    <source>
        <dbReference type="ARBA" id="ARBA00023268"/>
    </source>
</evidence>
<dbReference type="Gene3D" id="1.10.8.210">
    <property type="entry name" value="Sirohaem synthase, dimerisation domain"/>
    <property type="match status" value="1"/>
</dbReference>
<feature type="binding site" evidence="15">
    <location>
        <position position="380"/>
    </location>
    <ligand>
        <name>S-adenosyl-L-methionine</name>
        <dbReference type="ChEBI" id="CHEBI:59789"/>
    </ligand>
</feature>
<keyword evidence="3 15" id="KW-0169">Cobalamin biosynthesis</keyword>
<dbReference type="OrthoDB" id="9815856at2"/>
<keyword evidence="15" id="KW-0597">Phosphoprotein</keyword>
<dbReference type="PIRSF" id="PIRSF036426">
    <property type="entry name" value="Sirohaem_synth"/>
    <property type="match status" value="1"/>
</dbReference>
<dbReference type="SUPFAM" id="SSF75615">
    <property type="entry name" value="Siroheme synthase middle domains-like"/>
    <property type="match status" value="1"/>
</dbReference>
<dbReference type="PROSITE" id="PS00840">
    <property type="entry name" value="SUMT_2"/>
    <property type="match status" value="1"/>
</dbReference>
<dbReference type="InterPro" id="IPR019478">
    <property type="entry name" value="Sirohaem_synthase_dimer_dom"/>
</dbReference>
<dbReference type="InterPro" id="IPR035996">
    <property type="entry name" value="4pyrrol_Methylase_sf"/>
</dbReference>
<accession>A0A4R3IAN6</accession>
<dbReference type="Gene3D" id="3.40.1010.10">
    <property type="entry name" value="Cobalt-precorrin-4 Transmethylase, Domain 1"/>
    <property type="match status" value="1"/>
</dbReference>
<dbReference type="Gene3D" id="3.30.950.10">
    <property type="entry name" value="Methyltransferase, Cobalt-precorrin-4 Transmethylase, Domain 2"/>
    <property type="match status" value="1"/>
</dbReference>
<gene>
    <name evidence="15" type="primary">cysG</name>
    <name evidence="20" type="ORF">BCF53_103151</name>
</gene>
<dbReference type="InterPro" id="IPR006367">
    <property type="entry name" value="Sirohaem_synthase_N"/>
</dbReference>
<proteinExistence type="inferred from homology"/>
<dbReference type="AlphaFoldDB" id="A0A4R3IAN6"/>
<dbReference type="Pfam" id="PF00590">
    <property type="entry name" value="TP_methylase"/>
    <property type="match status" value="1"/>
</dbReference>
<keyword evidence="8 15" id="KW-0520">NAD</keyword>
<dbReference type="InterPro" id="IPR000878">
    <property type="entry name" value="4pyrrol_Mease"/>
</dbReference>
<comment type="function">
    <text evidence="15">Multifunctional enzyme that catalyzes the SAM-dependent methylations of uroporphyrinogen III at position C-2 and C-7 to form precorrin-2 via precorrin-1. Then it catalyzes the NAD-dependent ring dehydrogenation of precorrin-2 to yield sirohydrochlorin. Finally, it catalyzes the ferrochelation of sirohydrochlorin to yield siroheme.</text>
</comment>
<feature type="binding site" evidence="15">
    <location>
        <begin position="328"/>
        <end position="329"/>
    </location>
    <ligand>
        <name>S-adenosyl-L-methionine</name>
        <dbReference type="ChEBI" id="CHEBI:59789"/>
    </ligand>
</feature>
<evidence type="ECO:0000313" key="20">
    <source>
        <dbReference type="EMBL" id="TCS42490.1"/>
    </source>
</evidence>
<evidence type="ECO:0000256" key="15">
    <source>
        <dbReference type="HAMAP-Rule" id="MF_01646"/>
    </source>
</evidence>
<comment type="similarity">
    <text evidence="15">In the N-terminal section; belongs to the precorrin-2 dehydrogenase / sirohydrochlorin ferrochelatase family.</text>
</comment>
<feature type="binding site" evidence="15">
    <location>
        <position position="303"/>
    </location>
    <ligand>
        <name>S-adenosyl-L-methionine</name>
        <dbReference type="ChEBI" id="CHEBI:59789"/>
    </ligand>
</feature>
<dbReference type="InterPro" id="IPR012409">
    <property type="entry name" value="Sirohaem_synth"/>
</dbReference>
<dbReference type="InterPro" id="IPR006366">
    <property type="entry name" value="CobA/CysG_C"/>
</dbReference>
<dbReference type="PANTHER" id="PTHR45790">
    <property type="entry name" value="SIROHEME SYNTHASE-RELATED"/>
    <property type="match status" value="1"/>
</dbReference>
<dbReference type="GO" id="GO:0051287">
    <property type="term" value="F:NAD binding"/>
    <property type="evidence" value="ECO:0007669"/>
    <property type="project" value="InterPro"/>
</dbReference>
<organism evidence="20 21">
    <name type="scientific">Reinekea marinisedimentorum</name>
    <dbReference type="NCBI Taxonomy" id="230495"/>
    <lineage>
        <taxon>Bacteria</taxon>
        <taxon>Pseudomonadati</taxon>
        <taxon>Pseudomonadota</taxon>
        <taxon>Gammaproteobacteria</taxon>
        <taxon>Oceanospirillales</taxon>
        <taxon>Saccharospirillaceae</taxon>
        <taxon>Reinekea</taxon>
    </lineage>
</organism>
<dbReference type="EC" id="2.1.1.107" evidence="15"/>
<dbReference type="GO" id="GO:0051266">
    <property type="term" value="F:sirohydrochlorin ferrochelatase activity"/>
    <property type="evidence" value="ECO:0007669"/>
    <property type="project" value="UniProtKB-EC"/>
</dbReference>
<dbReference type="GO" id="GO:0009236">
    <property type="term" value="P:cobalamin biosynthetic process"/>
    <property type="evidence" value="ECO:0007669"/>
    <property type="project" value="UniProtKB-UniRule"/>
</dbReference>
<comment type="pathway">
    <text evidence="15">Cofactor biosynthesis; adenosylcobalamin biosynthesis; sirohydrochlorin from precorrin-2: step 1/1.</text>
</comment>
<evidence type="ECO:0000256" key="17">
    <source>
        <dbReference type="RuleBase" id="RU003960"/>
    </source>
</evidence>
<dbReference type="NCBIfam" id="NF007922">
    <property type="entry name" value="PRK10637.1"/>
    <property type="match status" value="1"/>
</dbReference>
<dbReference type="NCBIfam" id="TIGR01470">
    <property type="entry name" value="cysG_Nterm"/>
    <property type="match status" value="1"/>
</dbReference>
<feature type="binding site" evidence="15">
    <location>
        <position position="222"/>
    </location>
    <ligand>
        <name>S-adenosyl-L-methionine</name>
        <dbReference type="ChEBI" id="CHEBI:59789"/>
    </ligand>
</feature>
<keyword evidence="9 15" id="KW-0456">Lyase</keyword>
<comment type="pathway">
    <text evidence="15">Porphyrin-containing compound metabolism; siroheme biosynthesis; siroheme from sirohydrochlorin: step 1/1.</text>
</comment>
<evidence type="ECO:0000256" key="12">
    <source>
        <dbReference type="ARBA" id="ARBA00025705"/>
    </source>
</evidence>
<dbReference type="GO" id="GO:0043115">
    <property type="term" value="F:precorrin-2 dehydrogenase activity"/>
    <property type="evidence" value="ECO:0007669"/>
    <property type="project" value="UniProtKB-UniRule"/>
</dbReference>
<dbReference type="FunFam" id="3.30.950.10:FF:000001">
    <property type="entry name" value="Siroheme synthase"/>
    <property type="match status" value="1"/>
</dbReference>
<evidence type="ECO:0000256" key="10">
    <source>
        <dbReference type="ARBA" id="ARBA00023244"/>
    </source>
</evidence>
<evidence type="ECO:0000256" key="9">
    <source>
        <dbReference type="ARBA" id="ARBA00023239"/>
    </source>
</evidence>
<comment type="catalytic activity">
    <reaction evidence="13 15">
        <text>precorrin-2 + NAD(+) = sirohydrochlorin + NADH + 2 H(+)</text>
        <dbReference type="Rhea" id="RHEA:15613"/>
        <dbReference type="ChEBI" id="CHEBI:15378"/>
        <dbReference type="ChEBI" id="CHEBI:57540"/>
        <dbReference type="ChEBI" id="CHEBI:57945"/>
        <dbReference type="ChEBI" id="CHEBI:58351"/>
        <dbReference type="ChEBI" id="CHEBI:58827"/>
        <dbReference type="EC" id="1.3.1.76"/>
    </reaction>
</comment>
<keyword evidence="7 15" id="KW-0560">Oxidoreductase</keyword>
<feature type="region of interest" description="Precorrin-2 dehydrogenase / sirohydrochlorin ferrochelatase" evidence="15">
    <location>
        <begin position="1"/>
        <end position="200"/>
    </location>
</feature>
<dbReference type="EMBL" id="SLZR01000003">
    <property type="protein sequence ID" value="TCS42490.1"/>
    <property type="molecule type" value="Genomic_DNA"/>
</dbReference>
<dbReference type="UniPathway" id="UPA00262">
    <property type="reaction ID" value="UER00211"/>
</dbReference>
<keyword evidence="4 15" id="KW-0489">Methyltransferase</keyword>
<dbReference type="Proteomes" id="UP000295793">
    <property type="component" value="Unassembled WGS sequence"/>
</dbReference>
<comment type="caution">
    <text evidence="20">The sequence shown here is derived from an EMBL/GenBank/DDBJ whole genome shotgun (WGS) entry which is preliminary data.</text>
</comment>
<dbReference type="NCBIfam" id="NF004790">
    <property type="entry name" value="PRK06136.1"/>
    <property type="match status" value="1"/>
</dbReference>
<dbReference type="PANTHER" id="PTHR45790:SF1">
    <property type="entry name" value="SIROHEME SYNTHASE"/>
    <property type="match status" value="1"/>
</dbReference>
<keyword evidence="5 15" id="KW-0808">Transferase</keyword>
<dbReference type="CDD" id="cd11642">
    <property type="entry name" value="SUMT"/>
    <property type="match status" value="1"/>
</dbReference>
<dbReference type="FunFam" id="3.40.1010.10:FF:000001">
    <property type="entry name" value="Siroheme synthase"/>
    <property type="match status" value="1"/>
</dbReference>
<evidence type="ECO:0000256" key="4">
    <source>
        <dbReference type="ARBA" id="ARBA00022603"/>
    </source>
</evidence>
<comment type="pathway">
    <text evidence="14 15">Cofactor biosynthesis; adenosylcobalamin biosynthesis; precorrin-2 from uroporphyrinogen III: step 1/1.</text>
</comment>
<name>A0A4R3IAN6_9GAMM</name>
<evidence type="ECO:0000256" key="14">
    <source>
        <dbReference type="ARBA" id="ARBA00060548"/>
    </source>
</evidence>
<dbReference type="EC" id="4.99.1.4" evidence="15"/>
<protein>
    <recommendedName>
        <fullName evidence="15">Siroheme synthase</fullName>
    </recommendedName>
    <domain>
        <recommendedName>
            <fullName evidence="15">Uroporphyrinogen-III C-methyltransferase</fullName>
            <shortName evidence="15">Urogen III methylase</shortName>
            <ecNumber evidence="15">2.1.1.107</ecNumber>
        </recommendedName>
        <alternativeName>
            <fullName evidence="15">SUMT</fullName>
        </alternativeName>
        <alternativeName>
            <fullName evidence="15">Uroporphyrinogen III methylase</fullName>
            <shortName evidence="15">UROM</shortName>
        </alternativeName>
    </domain>
    <domain>
        <recommendedName>
            <fullName evidence="15">Precorrin-2 dehydrogenase</fullName>
            <ecNumber evidence="15">1.3.1.76</ecNumber>
        </recommendedName>
    </domain>
    <domain>
        <recommendedName>
            <fullName evidence="15">Sirohydrochlorin ferrochelatase</fullName>
            <ecNumber evidence="15">4.99.1.4</ecNumber>
        </recommendedName>
    </domain>
</protein>
<dbReference type="NCBIfam" id="TIGR01469">
    <property type="entry name" value="cobA_cysG_Cterm"/>
    <property type="match status" value="1"/>
</dbReference>
<sequence length="456" mass="50051">MDYFPLFHRFNGQKVLVVGGGTIALRKITLLEKSGASIHVVAKEVHAEIQAKASCTCEQREYKPEDLNDCALVVVATDNSALNKEVSDQAKAKGLLVNVVDSPDLCNCIFPSIVDRNPLIVAITSSGQAPVLARSIRAKLESTIPASYGQLAQLASKFRSRVKAKFSRMDDRLSFWEKVLNGVIAEHVYAGRLKQAEASLEAELNNPKLRSRGEVYLVGAGPGDPDLLTFKALRLMQQADVVLYDALVSPQIMELVRRDAERVYVGKRRANHALPQEQINQQLLDLALEGKRVLRLKGGDPFIFGRGGEEIDLLAEHNVPFQVVPGITAASGCASYSGIPLTHRDYAQSVRFVTGHLKDGTMNLPWKELVVPAQTLVFYMGLAGINTICEEMIKHGRHADTPMALIQKGTTPEQRVIIGTLGTMPEIVLREKPQAPTLTIVGEVVSLHSHLNWFQA</sequence>
<feature type="binding site" evidence="15">
    <location>
        <position position="409"/>
    </location>
    <ligand>
        <name>S-adenosyl-L-methionine</name>
        <dbReference type="ChEBI" id="CHEBI:59789"/>
    </ligand>
</feature>
<dbReference type="Pfam" id="PF13241">
    <property type="entry name" value="NAD_binding_7"/>
    <property type="match status" value="1"/>
</dbReference>
<evidence type="ECO:0000256" key="3">
    <source>
        <dbReference type="ARBA" id="ARBA00022573"/>
    </source>
</evidence>
<dbReference type="SUPFAM" id="SSF53790">
    <property type="entry name" value="Tetrapyrrole methylase"/>
    <property type="match status" value="1"/>
</dbReference>
<feature type="region of interest" description="Uroporphyrinogen-III C-methyltransferase" evidence="15">
    <location>
        <begin position="213"/>
        <end position="456"/>
    </location>
</feature>
<feature type="binding site" evidence="15">
    <location>
        <begin position="298"/>
        <end position="300"/>
    </location>
    <ligand>
        <name>S-adenosyl-L-methionine</name>
        <dbReference type="ChEBI" id="CHEBI:59789"/>
    </ligand>
</feature>
<keyword evidence="21" id="KW-1185">Reference proteome</keyword>
<dbReference type="InterPro" id="IPR014777">
    <property type="entry name" value="4pyrrole_Mease_sub1"/>
</dbReference>
<evidence type="ECO:0000256" key="5">
    <source>
        <dbReference type="ARBA" id="ARBA00022679"/>
    </source>
</evidence>
<comment type="pathway">
    <text evidence="12 15">Porphyrin-containing compound metabolism; siroheme biosynthesis; precorrin-2 from uroporphyrinogen III: step 1/1.</text>
</comment>
<evidence type="ECO:0000259" key="19">
    <source>
        <dbReference type="Pfam" id="PF10414"/>
    </source>
</evidence>
<evidence type="ECO:0000256" key="6">
    <source>
        <dbReference type="ARBA" id="ARBA00022691"/>
    </source>
</evidence>
<dbReference type="RefSeq" id="WP_132700405.1">
    <property type="nucleotide sequence ID" value="NZ_SLZR01000003.1"/>
</dbReference>
<feature type="modified residue" description="Phosphoserine" evidence="15">
    <location>
        <position position="125"/>
    </location>
</feature>
<dbReference type="SUPFAM" id="SSF51735">
    <property type="entry name" value="NAD(P)-binding Rossmann-fold domains"/>
    <property type="match status" value="1"/>
</dbReference>
<evidence type="ECO:0000256" key="7">
    <source>
        <dbReference type="ARBA" id="ARBA00023002"/>
    </source>
</evidence>
<dbReference type="InterPro" id="IPR037115">
    <property type="entry name" value="Sirohaem_synt_dimer_dom_sf"/>
</dbReference>
<feature type="domain" description="Sirohaem synthase dimerisation" evidence="19">
    <location>
        <begin position="147"/>
        <end position="204"/>
    </location>
</feature>
<feature type="domain" description="Tetrapyrrole methylase" evidence="18">
    <location>
        <begin position="215"/>
        <end position="424"/>
    </location>
</feature>
<dbReference type="HAMAP" id="MF_01646">
    <property type="entry name" value="Siroheme_synth"/>
    <property type="match status" value="1"/>
</dbReference>
<feature type="active site" description="Proton acceptor" evidence="15 16">
    <location>
        <position position="245"/>
    </location>
</feature>
<dbReference type="InterPro" id="IPR036291">
    <property type="entry name" value="NAD(P)-bd_dom_sf"/>
</dbReference>
<comment type="catalytic activity">
    <reaction evidence="15">
        <text>uroporphyrinogen III + 2 S-adenosyl-L-methionine = precorrin-2 + 2 S-adenosyl-L-homocysteine + H(+)</text>
        <dbReference type="Rhea" id="RHEA:32459"/>
        <dbReference type="ChEBI" id="CHEBI:15378"/>
        <dbReference type="ChEBI" id="CHEBI:57308"/>
        <dbReference type="ChEBI" id="CHEBI:57856"/>
        <dbReference type="ChEBI" id="CHEBI:58827"/>
        <dbReference type="ChEBI" id="CHEBI:59789"/>
        <dbReference type="EC" id="2.1.1.107"/>
    </reaction>
</comment>
<dbReference type="InterPro" id="IPR014776">
    <property type="entry name" value="4pyrrole_Mease_sub2"/>
</dbReference>
<keyword evidence="10 15" id="KW-0627">Porphyrin biosynthesis</keyword>
<dbReference type="Gene3D" id="3.30.160.110">
    <property type="entry name" value="Siroheme synthase, domain 2"/>
    <property type="match status" value="1"/>
</dbReference>
<evidence type="ECO:0000256" key="16">
    <source>
        <dbReference type="PIRSR" id="PIRSR036426-1"/>
    </source>
</evidence>
<dbReference type="EC" id="1.3.1.76" evidence="15"/>
<evidence type="ECO:0000256" key="13">
    <source>
        <dbReference type="ARBA" id="ARBA00047561"/>
    </source>
</evidence>
<keyword evidence="6 15" id="KW-0949">S-adenosyl-L-methionine</keyword>
<evidence type="ECO:0000259" key="18">
    <source>
        <dbReference type="Pfam" id="PF00590"/>
    </source>
</evidence>
<comment type="similarity">
    <text evidence="2 17">Belongs to the precorrin methyltransferase family.</text>
</comment>
<reference evidence="20 21" key="1">
    <citation type="submission" date="2019-03" db="EMBL/GenBank/DDBJ databases">
        <title>Genomic Encyclopedia of Archaeal and Bacterial Type Strains, Phase II (KMG-II): from individual species to whole genera.</title>
        <authorList>
            <person name="Goeker M."/>
        </authorList>
    </citation>
    <scope>NUCLEOTIDE SEQUENCE [LARGE SCALE GENOMIC DNA]</scope>
    <source>
        <strain evidence="20 21">DSM 15388</strain>
    </source>
</reference>
<evidence type="ECO:0000313" key="21">
    <source>
        <dbReference type="Proteomes" id="UP000295793"/>
    </source>
</evidence>
<comment type="catalytic activity">
    <reaction evidence="15">
        <text>siroheme + 2 H(+) = sirohydrochlorin + Fe(2+)</text>
        <dbReference type="Rhea" id="RHEA:24360"/>
        <dbReference type="ChEBI" id="CHEBI:15378"/>
        <dbReference type="ChEBI" id="CHEBI:29033"/>
        <dbReference type="ChEBI" id="CHEBI:58351"/>
        <dbReference type="ChEBI" id="CHEBI:60052"/>
        <dbReference type="EC" id="4.99.1.4"/>
    </reaction>
</comment>
<dbReference type="GO" id="GO:0019354">
    <property type="term" value="P:siroheme biosynthetic process"/>
    <property type="evidence" value="ECO:0007669"/>
    <property type="project" value="UniProtKB-UniRule"/>
</dbReference>
<feature type="binding site" evidence="15">
    <location>
        <begin position="43"/>
        <end position="44"/>
    </location>
    <ligand>
        <name>NAD(+)</name>
        <dbReference type="ChEBI" id="CHEBI:57540"/>
    </ligand>
</feature>
<dbReference type="InterPro" id="IPR050161">
    <property type="entry name" value="Siro_Cobalamin_biosynth"/>
</dbReference>
<evidence type="ECO:0000256" key="1">
    <source>
        <dbReference type="ARBA" id="ARBA00005010"/>
    </source>
</evidence>
<keyword evidence="11 15" id="KW-0511">Multifunctional enzyme</keyword>
<feature type="binding site" evidence="15">
    <location>
        <begin position="22"/>
        <end position="23"/>
    </location>
    <ligand>
        <name>NAD(+)</name>
        <dbReference type="ChEBI" id="CHEBI:57540"/>
    </ligand>
</feature>
<dbReference type="GO" id="GO:0004851">
    <property type="term" value="F:uroporphyrin-III C-methyltransferase activity"/>
    <property type="evidence" value="ECO:0007669"/>
    <property type="project" value="UniProtKB-UniRule"/>
</dbReference>
<evidence type="ECO:0000256" key="8">
    <source>
        <dbReference type="ARBA" id="ARBA00023027"/>
    </source>
</evidence>
<dbReference type="UniPathway" id="UPA00148">
    <property type="reaction ID" value="UER00211"/>
</dbReference>
<comment type="similarity">
    <text evidence="15">In the C-terminal section; belongs to the precorrin methyltransferase family.</text>
</comment>